<feature type="compositionally biased region" description="Acidic residues" evidence="4">
    <location>
        <begin position="150"/>
        <end position="159"/>
    </location>
</feature>
<dbReference type="SUPFAM" id="SSF56235">
    <property type="entry name" value="N-terminal nucleophile aminohydrolases (Ntn hydrolases)"/>
    <property type="match status" value="1"/>
</dbReference>
<dbReference type="InterPro" id="IPR029055">
    <property type="entry name" value="Ntn_hydrolases_N"/>
</dbReference>
<evidence type="ECO:0000256" key="3">
    <source>
        <dbReference type="ARBA" id="ARBA00022801"/>
    </source>
</evidence>
<dbReference type="Proteomes" id="UP000355283">
    <property type="component" value="Unassembled WGS sequence"/>
</dbReference>
<dbReference type="GO" id="GO:0005839">
    <property type="term" value="C:proteasome core complex"/>
    <property type="evidence" value="ECO:0007669"/>
    <property type="project" value="InterPro"/>
</dbReference>
<reference evidence="6 7" key="1">
    <citation type="submission" date="2019-01" db="EMBL/GenBank/DDBJ databases">
        <title>Nuclear Genome Assembly of the Microalgal Biofuel strain Nannochloropsis salina CCMP1776.</title>
        <authorList>
            <person name="Hovde B."/>
        </authorList>
    </citation>
    <scope>NUCLEOTIDE SEQUENCE [LARGE SCALE GENOMIC DNA]</scope>
    <source>
        <strain evidence="6 7">CCMP1776</strain>
    </source>
</reference>
<organism evidence="6 7">
    <name type="scientific">Nannochloropsis salina CCMP1776</name>
    <dbReference type="NCBI Taxonomy" id="1027361"/>
    <lineage>
        <taxon>Eukaryota</taxon>
        <taxon>Sar</taxon>
        <taxon>Stramenopiles</taxon>
        <taxon>Ochrophyta</taxon>
        <taxon>Eustigmatophyceae</taxon>
        <taxon>Eustigmatales</taxon>
        <taxon>Monodopsidaceae</taxon>
        <taxon>Microchloropsis</taxon>
        <taxon>Microchloropsis salina</taxon>
    </lineage>
</organism>
<evidence type="ECO:0000256" key="2">
    <source>
        <dbReference type="ARBA" id="ARBA00022670"/>
    </source>
</evidence>
<dbReference type="CDD" id="cd00177">
    <property type="entry name" value="START"/>
    <property type="match status" value="1"/>
</dbReference>
<evidence type="ECO:0008006" key="8">
    <source>
        <dbReference type="Google" id="ProtNLM"/>
    </source>
</evidence>
<keyword evidence="2" id="KW-0645">Protease</keyword>
<gene>
    <name evidence="6" type="ORF">NSK_008779</name>
</gene>
<accession>A0A4D9CLA7</accession>
<dbReference type="InterPro" id="IPR001353">
    <property type="entry name" value="Proteasome_sua/b"/>
</dbReference>
<dbReference type="GO" id="GO:0005737">
    <property type="term" value="C:cytoplasm"/>
    <property type="evidence" value="ECO:0007669"/>
    <property type="project" value="TreeGrafter"/>
</dbReference>
<dbReference type="Pfam" id="PF00227">
    <property type="entry name" value="Proteasome"/>
    <property type="match status" value="1"/>
</dbReference>
<feature type="compositionally biased region" description="Low complexity" evidence="4">
    <location>
        <begin position="320"/>
        <end position="343"/>
    </location>
</feature>
<dbReference type="PANTHER" id="PTHR32194:SF0">
    <property type="entry name" value="ATP-DEPENDENT PROTEASE SUBUNIT HSLV"/>
    <property type="match status" value="1"/>
</dbReference>
<keyword evidence="5" id="KW-0732">Signal</keyword>
<evidence type="ECO:0000313" key="6">
    <source>
        <dbReference type="EMBL" id="TFJ79881.1"/>
    </source>
</evidence>
<dbReference type="SUPFAM" id="SSF55961">
    <property type="entry name" value="Bet v1-like"/>
    <property type="match status" value="1"/>
</dbReference>
<feature type="chain" id="PRO_5020033644" description="START domain-containing protein" evidence="5">
    <location>
        <begin position="21"/>
        <end position="547"/>
    </location>
</feature>
<dbReference type="GO" id="GO:0051603">
    <property type="term" value="P:proteolysis involved in protein catabolic process"/>
    <property type="evidence" value="ECO:0007669"/>
    <property type="project" value="InterPro"/>
</dbReference>
<evidence type="ECO:0000256" key="4">
    <source>
        <dbReference type="SAM" id="MobiDB-lite"/>
    </source>
</evidence>
<dbReference type="GO" id="GO:0008233">
    <property type="term" value="F:peptidase activity"/>
    <property type="evidence" value="ECO:0007669"/>
    <property type="project" value="UniProtKB-KW"/>
</dbReference>
<dbReference type="InterPro" id="IPR023393">
    <property type="entry name" value="START-like_dom_sf"/>
</dbReference>
<feature type="signal peptide" evidence="5">
    <location>
        <begin position="1"/>
        <end position="20"/>
    </location>
</feature>
<evidence type="ECO:0000256" key="5">
    <source>
        <dbReference type="SAM" id="SignalP"/>
    </source>
</evidence>
<comment type="caution">
    <text evidence="6">The sequence shown here is derived from an EMBL/GenBank/DDBJ whole genome shotgun (WGS) entry which is preliminary data.</text>
</comment>
<dbReference type="PANTHER" id="PTHR32194">
    <property type="entry name" value="METALLOPROTEASE TLDD"/>
    <property type="match status" value="1"/>
</dbReference>
<keyword evidence="1" id="KW-0963">Cytoplasm</keyword>
<feature type="region of interest" description="Disordered" evidence="4">
    <location>
        <begin position="320"/>
        <end position="345"/>
    </location>
</feature>
<keyword evidence="3" id="KW-0378">Hydrolase</keyword>
<dbReference type="EMBL" id="SDOX01000191">
    <property type="protein sequence ID" value="TFJ79881.1"/>
    <property type="molecule type" value="Genomic_DNA"/>
</dbReference>
<sequence length="547" mass="60438">MFRPWLLLLTLALHLPFLVAQLDTLIGLQGEDFVLLAADPVLSRSLTLLHSHHDKLPPLGSHHCLALGGPVYFAEIISEVLGAEKRLFEKRLRRPLSTRAVAAMARNLFLEYKGLPVRMLVAGWEEVGTGTGAMMEEEGGPTWERAGGGGEEEEGGTDAEGERECRQKKGRPCLYWLDSLGALQKLPYAAHGEASVFLTGLLDQQYHQLEDEEGRRGGEKRLPSMEEAVGILDSCYQEMEKRFLVNAGGGFEVKIIDSKGYIGPGERQYLCRLVRRQQDNLHPSCHSCLALRPPKFKHKAQQDIVVTMPPFLVSSMSASAAASAPPTPPAASSLPSSSPASPADKMRHAFKDLKKQKQDMMDRVSESLNKAKEMAGAAFGATEHHVEAANEHMLSRVLSVMNETEAHGWEHVTHRRGITVHRKFMPALNGVMSKFCCVRASGVLEASCLDVADLFEGNTRVAEYNKYFAEGRDLEHLNNMTKVVWAASPSIFCFQARDYCTYVHYRKHPDGTIIVLNRAAQHAEAPVSKRCASLPPALPPAFPQYPL</sequence>
<protein>
    <recommendedName>
        <fullName evidence="8">START domain-containing protein</fullName>
    </recommendedName>
</protein>
<evidence type="ECO:0000256" key="1">
    <source>
        <dbReference type="ARBA" id="ARBA00022490"/>
    </source>
</evidence>
<dbReference type="InterPro" id="IPR023333">
    <property type="entry name" value="Proteasome_suB-type"/>
</dbReference>
<keyword evidence="7" id="KW-1185">Reference proteome</keyword>
<feature type="region of interest" description="Disordered" evidence="4">
    <location>
        <begin position="131"/>
        <end position="164"/>
    </location>
</feature>
<dbReference type="AlphaFoldDB" id="A0A4D9CLA7"/>
<proteinExistence type="predicted"/>
<evidence type="ECO:0000313" key="7">
    <source>
        <dbReference type="Proteomes" id="UP000355283"/>
    </source>
</evidence>
<dbReference type="Gene3D" id="3.30.530.20">
    <property type="match status" value="1"/>
</dbReference>
<dbReference type="Gene3D" id="3.60.20.10">
    <property type="entry name" value="Glutamine Phosphoribosylpyrophosphate, subunit 1, domain 1"/>
    <property type="match status" value="1"/>
</dbReference>
<dbReference type="OrthoDB" id="268428at2759"/>
<name>A0A4D9CLA7_9STRA</name>